<reference evidence="7 8" key="1">
    <citation type="submission" date="2017-10" db="EMBL/GenBank/DDBJ databases">
        <title>Whole genome of Pedobacter ginsengisoli T01R-27 isolated from tomato rhizosphere.</title>
        <authorList>
            <person name="Weon H.-Y."/>
            <person name="Lee S.A."/>
            <person name="Sang M.K."/>
            <person name="Song J."/>
        </authorList>
    </citation>
    <scope>NUCLEOTIDE SEQUENCE [LARGE SCALE GENOMIC DNA]</scope>
    <source>
        <strain evidence="7 8">T01R-27</strain>
    </source>
</reference>
<dbReference type="Pfam" id="PF04542">
    <property type="entry name" value="Sigma70_r2"/>
    <property type="match status" value="1"/>
</dbReference>
<evidence type="ECO:0000256" key="1">
    <source>
        <dbReference type="ARBA" id="ARBA00010641"/>
    </source>
</evidence>
<keyword evidence="4" id="KW-0238">DNA-binding</keyword>
<dbReference type="GO" id="GO:0003677">
    <property type="term" value="F:DNA binding"/>
    <property type="evidence" value="ECO:0007669"/>
    <property type="project" value="UniProtKB-KW"/>
</dbReference>
<dbReference type="InterPro" id="IPR036388">
    <property type="entry name" value="WH-like_DNA-bd_sf"/>
</dbReference>
<dbReference type="PANTHER" id="PTHR43133:SF8">
    <property type="entry name" value="RNA POLYMERASE SIGMA FACTOR HI_1459-RELATED"/>
    <property type="match status" value="1"/>
</dbReference>
<evidence type="ECO:0000313" key="8">
    <source>
        <dbReference type="Proteomes" id="UP000223749"/>
    </source>
</evidence>
<dbReference type="InterPro" id="IPR039425">
    <property type="entry name" value="RNA_pol_sigma-70-like"/>
</dbReference>
<evidence type="ECO:0000313" key="7">
    <source>
        <dbReference type="EMBL" id="ATP59298.1"/>
    </source>
</evidence>
<dbReference type="InterPro" id="IPR014284">
    <property type="entry name" value="RNA_pol_sigma-70_dom"/>
</dbReference>
<keyword evidence="3" id="KW-0731">Sigma factor</keyword>
<dbReference type="InterPro" id="IPR013324">
    <property type="entry name" value="RNA_pol_sigma_r3/r4-like"/>
</dbReference>
<evidence type="ECO:0000256" key="5">
    <source>
        <dbReference type="ARBA" id="ARBA00023163"/>
    </source>
</evidence>
<feature type="domain" description="RNA polymerase sigma-70 region 2" evidence="6">
    <location>
        <begin position="22"/>
        <end position="87"/>
    </location>
</feature>
<evidence type="ECO:0000256" key="2">
    <source>
        <dbReference type="ARBA" id="ARBA00023015"/>
    </source>
</evidence>
<keyword evidence="8" id="KW-1185">Reference proteome</keyword>
<evidence type="ECO:0000259" key="6">
    <source>
        <dbReference type="Pfam" id="PF04542"/>
    </source>
</evidence>
<keyword evidence="2" id="KW-0805">Transcription regulation</keyword>
<dbReference type="NCBIfam" id="TIGR02937">
    <property type="entry name" value="sigma70-ECF"/>
    <property type="match status" value="1"/>
</dbReference>
<dbReference type="AlphaFoldDB" id="A0A2D1UCE5"/>
<dbReference type="Proteomes" id="UP000223749">
    <property type="component" value="Chromosome"/>
</dbReference>
<dbReference type="Gene3D" id="1.10.10.10">
    <property type="entry name" value="Winged helix-like DNA-binding domain superfamily/Winged helix DNA-binding domain"/>
    <property type="match status" value="1"/>
</dbReference>
<accession>A0A2D1UCE5</accession>
<dbReference type="PANTHER" id="PTHR43133">
    <property type="entry name" value="RNA POLYMERASE ECF-TYPE SIGMA FACTO"/>
    <property type="match status" value="1"/>
</dbReference>
<organism evidence="7 8">
    <name type="scientific">Pedobacter ginsengisoli</name>
    <dbReference type="NCBI Taxonomy" id="363852"/>
    <lineage>
        <taxon>Bacteria</taxon>
        <taxon>Pseudomonadati</taxon>
        <taxon>Bacteroidota</taxon>
        <taxon>Sphingobacteriia</taxon>
        <taxon>Sphingobacteriales</taxon>
        <taxon>Sphingobacteriaceae</taxon>
        <taxon>Pedobacter</taxon>
    </lineage>
</organism>
<dbReference type="KEGG" id="pgs:CPT03_17980"/>
<evidence type="ECO:0000256" key="3">
    <source>
        <dbReference type="ARBA" id="ARBA00023082"/>
    </source>
</evidence>
<dbReference type="EMBL" id="CP024091">
    <property type="protein sequence ID" value="ATP59298.1"/>
    <property type="molecule type" value="Genomic_DNA"/>
</dbReference>
<dbReference type="OrthoDB" id="9782108at2"/>
<name>A0A2D1UCE5_9SPHI</name>
<dbReference type="InterPro" id="IPR013325">
    <property type="entry name" value="RNA_pol_sigma_r2"/>
</dbReference>
<dbReference type="SUPFAM" id="SSF88946">
    <property type="entry name" value="Sigma2 domain of RNA polymerase sigma factors"/>
    <property type="match status" value="1"/>
</dbReference>
<sequence>MQITHNEIASPHNITLEPQSWVSKHADYLYAYALTRINDREQARDLVQETFLAALEKADKFEGRSSERTWLTAILKFKVIDLYRKNASGLAKRMKHNTVEQGDQDFFDIDDGHWNDQHRPKEFGIEQPDALENKEFQRILGLCMQKLPSLWLSIFTMKHMDEESTETICEALKVSASNFWVIIHRTKVNLRSCLQKNWI</sequence>
<proteinExistence type="inferred from homology"/>
<dbReference type="Gene3D" id="1.10.1740.10">
    <property type="match status" value="1"/>
</dbReference>
<protein>
    <submittedName>
        <fullName evidence="7">RNA polymerase subunit sigma-24</fullName>
    </submittedName>
</protein>
<evidence type="ECO:0000256" key="4">
    <source>
        <dbReference type="ARBA" id="ARBA00023125"/>
    </source>
</evidence>
<dbReference type="GO" id="GO:0016987">
    <property type="term" value="F:sigma factor activity"/>
    <property type="evidence" value="ECO:0007669"/>
    <property type="project" value="UniProtKB-KW"/>
</dbReference>
<dbReference type="InterPro" id="IPR007627">
    <property type="entry name" value="RNA_pol_sigma70_r2"/>
</dbReference>
<dbReference type="GO" id="GO:0006352">
    <property type="term" value="P:DNA-templated transcription initiation"/>
    <property type="evidence" value="ECO:0007669"/>
    <property type="project" value="InterPro"/>
</dbReference>
<comment type="similarity">
    <text evidence="1">Belongs to the sigma-70 factor family. ECF subfamily.</text>
</comment>
<dbReference type="SUPFAM" id="SSF88659">
    <property type="entry name" value="Sigma3 and sigma4 domains of RNA polymerase sigma factors"/>
    <property type="match status" value="1"/>
</dbReference>
<gene>
    <name evidence="7" type="ORF">CPT03_17980</name>
</gene>
<keyword evidence="5" id="KW-0804">Transcription</keyword>